<feature type="region of interest" description="Disordered" evidence="1">
    <location>
        <begin position="1"/>
        <end position="20"/>
    </location>
</feature>
<evidence type="ECO:0000313" key="2">
    <source>
        <dbReference type="EMBL" id="QSZ34600.1"/>
    </source>
</evidence>
<keyword evidence="3" id="KW-1185">Reference proteome</keyword>
<protein>
    <submittedName>
        <fullName evidence="2">Uncharacterized protein</fullName>
    </submittedName>
</protein>
<reference evidence="2" key="1">
    <citation type="submission" date="2020-10" db="EMBL/GenBank/DDBJ databases">
        <title>Genome Sequence of Monilinia vaccinii-corymbosi Sheds Light on Mummy Berry Disease Infection of Blueberry and Mating Type.</title>
        <authorList>
            <person name="Yow A.G."/>
            <person name="Zhang Y."/>
            <person name="Bansal K."/>
            <person name="Eacker S.M."/>
            <person name="Sullivan S."/>
            <person name="Liachko I."/>
            <person name="Cubeta M.A."/>
            <person name="Rollins J.A."/>
            <person name="Ashrafi H."/>
        </authorList>
    </citation>
    <scope>NUCLEOTIDE SEQUENCE</scope>
    <source>
        <strain evidence="2">RL-1</strain>
    </source>
</reference>
<organism evidence="2 3">
    <name type="scientific">Monilinia vaccinii-corymbosi</name>
    <dbReference type="NCBI Taxonomy" id="61207"/>
    <lineage>
        <taxon>Eukaryota</taxon>
        <taxon>Fungi</taxon>
        <taxon>Dikarya</taxon>
        <taxon>Ascomycota</taxon>
        <taxon>Pezizomycotina</taxon>
        <taxon>Leotiomycetes</taxon>
        <taxon>Helotiales</taxon>
        <taxon>Sclerotiniaceae</taxon>
        <taxon>Monilinia</taxon>
    </lineage>
</organism>
<dbReference type="AlphaFoldDB" id="A0A8A3PHQ5"/>
<sequence length="249" mass="26729">MDNENSYGSSSTPGTSNSSNANSISFTTSYSESQAPSTLGSSTTQIFQLQQQLSFVIGGNMYLFPSIFGVYRNGMNRFVLSENRTTTPFMSIATHSGLSSEPSVVVSSPTAVMGTAQFHSSTSRTDIVVGITSTSLQSTGILSPVWNFTYTFDDGHQEAFEWKKSSGEAVAGLGGKSKGHKLVRVLSGEIVAAWTHSENFNLDNFAKIGLLDSARVQGWGERWEVTVVIAAVALIEKERRARDDAANAA</sequence>
<dbReference type="EMBL" id="CP063408">
    <property type="protein sequence ID" value="QSZ34600.1"/>
    <property type="molecule type" value="Genomic_DNA"/>
</dbReference>
<gene>
    <name evidence="2" type="ORF">DSL72_006194</name>
</gene>
<dbReference type="Proteomes" id="UP000672032">
    <property type="component" value="Chromosome 4"/>
</dbReference>
<dbReference type="OrthoDB" id="3431997at2759"/>
<accession>A0A8A3PHQ5</accession>
<evidence type="ECO:0000313" key="3">
    <source>
        <dbReference type="Proteomes" id="UP000672032"/>
    </source>
</evidence>
<evidence type="ECO:0000256" key="1">
    <source>
        <dbReference type="SAM" id="MobiDB-lite"/>
    </source>
</evidence>
<name>A0A8A3PHQ5_9HELO</name>
<proteinExistence type="predicted"/>